<dbReference type="PRINTS" id="PR00313">
    <property type="entry name" value="CABNDNGRPT"/>
</dbReference>
<evidence type="ECO:0000313" key="4">
    <source>
        <dbReference type="EMBL" id="PSJ56131.1"/>
    </source>
</evidence>
<comment type="caution">
    <text evidence="4">The sequence shown here is derived from an EMBL/GenBank/DDBJ whole genome shotgun (WGS) entry which is preliminary data.</text>
</comment>
<evidence type="ECO:0000256" key="2">
    <source>
        <dbReference type="ARBA" id="ARBA00022525"/>
    </source>
</evidence>
<keyword evidence="2" id="KW-0964">Secreted</keyword>
<dbReference type="SMART" id="SM00710">
    <property type="entry name" value="PbH1"/>
    <property type="match status" value="8"/>
</dbReference>
<dbReference type="GO" id="GO:0005576">
    <property type="term" value="C:extracellular region"/>
    <property type="evidence" value="ECO:0007669"/>
    <property type="project" value="UniProtKB-SubCell"/>
</dbReference>
<dbReference type="InterPro" id="IPR050557">
    <property type="entry name" value="RTX_toxin/Mannuronan_C5-epim"/>
</dbReference>
<protein>
    <recommendedName>
        <fullName evidence="6">Calcium-binding protein</fullName>
    </recommendedName>
</protein>
<keyword evidence="5" id="KW-1185">Reference proteome</keyword>
<dbReference type="GO" id="GO:0005509">
    <property type="term" value="F:calcium ion binding"/>
    <property type="evidence" value="ECO:0007669"/>
    <property type="project" value="InterPro"/>
</dbReference>
<dbReference type="InterPro" id="IPR018511">
    <property type="entry name" value="Hemolysin-typ_Ca-bd_CS"/>
</dbReference>
<name>A0A2P7S0Y6_9HYPH</name>
<dbReference type="OrthoDB" id="7872830at2"/>
<evidence type="ECO:0000256" key="1">
    <source>
        <dbReference type="ARBA" id="ARBA00004613"/>
    </source>
</evidence>
<accession>A0A2P7S0Y6</accession>
<dbReference type="Gene3D" id="2.160.20.10">
    <property type="entry name" value="Single-stranded right-handed beta-helix, Pectin lyase-like"/>
    <property type="match status" value="2"/>
</dbReference>
<dbReference type="InterPro" id="IPR006626">
    <property type="entry name" value="PbH1"/>
</dbReference>
<dbReference type="PANTHER" id="PTHR38340">
    <property type="entry name" value="S-LAYER PROTEIN"/>
    <property type="match status" value="1"/>
</dbReference>
<dbReference type="SUPFAM" id="SSF51120">
    <property type="entry name" value="beta-Roll"/>
    <property type="match status" value="5"/>
</dbReference>
<dbReference type="EMBL" id="PXYK01000023">
    <property type="protein sequence ID" value="PSJ56131.1"/>
    <property type="molecule type" value="Genomic_DNA"/>
</dbReference>
<gene>
    <name evidence="4" type="ORF">C7I84_21400</name>
</gene>
<dbReference type="Gene3D" id="2.150.10.10">
    <property type="entry name" value="Serralysin-like metalloprotease, C-terminal"/>
    <property type="match status" value="6"/>
</dbReference>
<dbReference type="RefSeq" id="WP_106774256.1">
    <property type="nucleotide sequence ID" value="NZ_PXYK01000023.1"/>
</dbReference>
<comment type="subcellular location">
    <subcellularLocation>
        <location evidence="1">Secreted</location>
    </subcellularLocation>
</comment>
<dbReference type="InterPro" id="IPR012334">
    <property type="entry name" value="Pectin_lyas_fold"/>
</dbReference>
<proteinExistence type="predicted"/>
<reference evidence="4 5" key="1">
    <citation type="submission" date="2018-03" db="EMBL/GenBank/DDBJ databases">
        <title>The draft genome of Mesorhizobium sp. 6GN-30.</title>
        <authorList>
            <person name="Liu L."/>
            <person name="Li L."/>
            <person name="Wang T."/>
            <person name="Zhang X."/>
            <person name="Liang L."/>
        </authorList>
    </citation>
    <scope>NUCLEOTIDE SEQUENCE [LARGE SCALE GENOMIC DNA]</scope>
    <source>
        <strain evidence="4 5">6GN30</strain>
    </source>
</reference>
<dbReference type="PANTHER" id="PTHR38340:SF1">
    <property type="entry name" value="S-LAYER PROTEIN"/>
    <property type="match status" value="1"/>
</dbReference>
<evidence type="ECO:0008006" key="6">
    <source>
        <dbReference type="Google" id="ProtNLM"/>
    </source>
</evidence>
<organism evidence="4 5">
    <name type="scientific">Kumtagia ephedrae</name>
    <dbReference type="NCBI Taxonomy" id="2116701"/>
    <lineage>
        <taxon>Bacteria</taxon>
        <taxon>Pseudomonadati</taxon>
        <taxon>Pseudomonadota</taxon>
        <taxon>Alphaproteobacteria</taxon>
        <taxon>Hyphomicrobiales</taxon>
        <taxon>Phyllobacteriaceae</taxon>
        <taxon>Kumtagia</taxon>
    </lineage>
</organism>
<dbReference type="SUPFAM" id="SSF51126">
    <property type="entry name" value="Pectin lyase-like"/>
    <property type="match status" value="2"/>
</dbReference>
<dbReference type="PROSITE" id="PS00330">
    <property type="entry name" value="HEMOLYSIN_CALCIUM"/>
    <property type="match status" value="6"/>
</dbReference>
<feature type="region of interest" description="Disordered" evidence="3">
    <location>
        <begin position="978"/>
        <end position="1002"/>
    </location>
</feature>
<dbReference type="InterPro" id="IPR011049">
    <property type="entry name" value="Serralysin-like_metalloprot_C"/>
</dbReference>
<evidence type="ECO:0000313" key="5">
    <source>
        <dbReference type="Proteomes" id="UP000241229"/>
    </source>
</evidence>
<dbReference type="InterPro" id="IPR011050">
    <property type="entry name" value="Pectin_lyase_fold/virulence"/>
</dbReference>
<evidence type="ECO:0000256" key="3">
    <source>
        <dbReference type="SAM" id="MobiDB-lite"/>
    </source>
</evidence>
<dbReference type="Proteomes" id="UP000241229">
    <property type="component" value="Unassembled WGS sequence"/>
</dbReference>
<sequence>MAEFTVDPNAVASGNVYNTIQAAINNAADGDTIVVVAGTYNEDLLIDKAVTIQGAQSGVAGANGGRDAASGAGETTIIGNSRITATDAVTVDGLRFVNDATTTDGGPSNPTLWIANGAGHVVENSIFWSDVAGGATGVDDRAIGMPPIAGGSITIADNYIGGDGGKYGDASWGRGIWSDGGGVALTVEGNAFESTRTSINLDAFDPTKVIIDGNEFRLAGTALSIGTPTSSTIGGIENNVFGNTDTDLNLKNVTIGMTVDLSTTGNTSTGGTFYVDGPLGATTFIGGATDDAYFGRAAADNVNTGAGNDYIFASAGGDKIDGGDGNDTLDMSAAGSGGSFVDLSSGLAFSSATGIIGISGIENVKGSAGNDGLFGDGADNIFHATAGSDTIDGRGGTDTFDASAATGAVNIDLAKGSATGSISASLASIENAKGGSGDDHFTGTAGNNTFSGGAGVDTYHVSDKAGDIKWNVDHFEATTGAGGTDVLNGVEKAEFDDGTVWLVHNSAELTNALASAGSGDKVLLASGNYTGNFAVAADNVTIESATGNAADVVFTGTFKTDNDIGSAYVSDWVKTATSYTTAAGSGFTVTGDNVEIKNITITGYSSAVGLATSDGLTLSGLVLDDNLFGIYNNGSASAVTNFSLIGGKISHSLEGLAFDAVAGSEFSDVLIQGTTFEHLTWKGIYVERLQDAELIDIIMSDVGQFGRIPTYGGSGPGADGSGIELNLKYGDYSNIRIENPTLTNVGLSNGSGSPHFNGAAIAIKARSDAPSYNSNPATLDGVTIVGGSIIGTSTGIRIGEPNKSQNGPTNVSVDGVDISGAVTGEYDNRSNAVLTVTLSNGNDNVSTNPDATGPIAYSALDGNDNVAGGKGNDTLLGGDGNDTLAGGLGADTLEGGKGDDVYVADASDTITEAADGGTDTVESAGTITLAGNIENLTLTGSANADGTGNGEANVIKGNSGNNTLSGLVGNDALHGGAGTDTLNGGDDDDLLDGGEGADNLNGGDGIDTASYANSQSAVSVNLGGASSGGDATGDTFNSVENLVGSTFGDILVGDTGDNGIDGGLGGDFLFGGGGTDTLSYRNSAAGVSVNLMTGIGSGGDAQGDFVFEFERIVGSGFGDVLVGNSAANTLSGMDGDDQLDGGTGGDTLAGGLGDDSYVVDDMGDVIQEGAGEGDDDHVAASASYKLTAGAHVERLTTIAAGATTAIDLTGNALSQEITGNAGANVFHEGGAGAADVLRGLEGNDTYRIFNSGAVIVETAGQGDLDKVNTAVSYALGADVHVEVLQTNGSTGTGAINLTGNALKQEIIGNAGSNVLHDGGKGEVDTLRGFGGNDTYRIFNSGDVIVETATQGDADKVNAAVDYALGNGVYIEILQTNGTTGTSGIDLTGNEIAQSIIGNAGSNILDGKGGNDTLTGLAGKDYFVFSSALGAGNVDTITDFNVADDTIRLENAVFTALATTGTFAASAFRTNATGEAEASNDRIIYEADTGRLFYDADGAGGEAGVHFATLTSGLSLTNADFVVI</sequence>
<dbReference type="InterPro" id="IPR001343">
    <property type="entry name" value="Hemolysn_Ca-bd"/>
</dbReference>
<dbReference type="Pfam" id="PF00353">
    <property type="entry name" value="HemolysinCabind"/>
    <property type="match status" value="8"/>
</dbReference>